<dbReference type="GO" id="GO:0005886">
    <property type="term" value="C:plasma membrane"/>
    <property type="evidence" value="ECO:0007669"/>
    <property type="project" value="UniProtKB-SubCell"/>
</dbReference>
<dbReference type="PANTHER" id="PTHR30462:SF0">
    <property type="entry name" value="INTERMEMBRANE TRANSPORT PROTEIN YEBT"/>
    <property type="match status" value="1"/>
</dbReference>
<keyword evidence="10" id="KW-1185">Reference proteome</keyword>
<evidence type="ECO:0000256" key="2">
    <source>
        <dbReference type="ARBA" id="ARBA00022475"/>
    </source>
</evidence>
<dbReference type="KEGG" id="pbap:Pla133_08830"/>
<dbReference type="InterPro" id="IPR051800">
    <property type="entry name" value="PqiA-PqiB_transport"/>
</dbReference>
<keyword evidence="3" id="KW-0997">Cell inner membrane</keyword>
<dbReference type="Pfam" id="PF02470">
    <property type="entry name" value="MlaD"/>
    <property type="match status" value="2"/>
</dbReference>
<gene>
    <name evidence="9" type="primary">pqiB</name>
    <name evidence="9" type="ORF">Pla133_08830</name>
</gene>
<evidence type="ECO:0000256" key="3">
    <source>
        <dbReference type="ARBA" id="ARBA00022519"/>
    </source>
</evidence>
<protein>
    <submittedName>
        <fullName evidence="9">Paraquat-inducible protein B</fullName>
    </submittedName>
</protein>
<feature type="domain" description="Mce/MlaD" evidence="8">
    <location>
        <begin position="45"/>
        <end position="136"/>
    </location>
</feature>
<evidence type="ECO:0000256" key="4">
    <source>
        <dbReference type="ARBA" id="ARBA00022692"/>
    </source>
</evidence>
<keyword evidence="2" id="KW-1003">Cell membrane</keyword>
<evidence type="ECO:0000256" key="1">
    <source>
        <dbReference type="ARBA" id="ARBA00004533"/>
    </source>
</evidence>
<proteinExistence type="predicted"/>
<name>A0A518BFQ5_9BACT</name>
<evidence type="ECO:0000256" key="7">
    <source>
        <dbReference type="SAM" id="Phobius"/>
    </source>
</evidence>
<evidence type="ECO:0000313" key="10">
    <source>
        <dbReference type="Proteomes" id="UP000316921"/>
    </source>
</evidence>
<feature type="transmembrane region" description="Helical" evidence="7">
    <location>
        <begin position="20"/>
        <end position="39"/>
    </location>
</feature>
<accession>A0A518BFQ5</accession>
<dbReference type="Proteomes" id="UP000316921">
    <property type="component" value="Chromosome"/>
</dbReference>
<keyword evidence="5 7" id="KW-1133">Transmembrane helix</keyword>
<evidence type="ECO:0000313" key="9">
    <source>
        <dbReference type="EMBL" id="QDU65817.1"/>
    </source>
</evidence>
<dbReference type="InterPro" id="IPR003399">
    <property type="entry name" value="Mce/MlaD"/>
</dbReference>
<evidence type="ECO:0000256" key="5">
    <source>
        <dbReference type="ARBA" id="ARBA00022989"/>
    </source>
</evidence>
<keyword evidence="6 7" id="KW-0472">Membrane</keyword>
<comment type="subcellular location">
    <subcellularLocation>
        <location evidence="1">Cell inner membrane</location>
    </subcellularLocation>
</comment>
<evidence type="ECO:0000256" key="6">
    <source>
        <dbReference type="ARBA" id="ARBA00023136"/>
    </source>
</evidence>
<dbReference type="AlphaFoldDB" id="A0A518BFQ5"/>
<dbReference type="EMBL" id="CP036287">
    <property type="protein sequence ID" value="QDU65817.1"/>
    <property type="molecule type" value="Genomic_DNA"/>
</dbReference>
<dbReference type="PANTHER" id="PTHR30462">
    <property type="entry name" value="INTERMEMBRANE TRANSPORT PROTEIN PQIB-RELATED"/>
    <property type="match status" value="1"/>
</dbReference>
<feature type="domain" description="Mce/MlaD" evidence="8">
    <location>
        <begin position="161"/>
        <end position="221"/>
    </location>
</feature>
<keyword evidence="4 7" id="KW-0812">Transmembrane</keyword>
<reference evidence="9 10" key="1">
    <citation type="submission" date="2019-02" db="EMBL/GenBank/DDBJ databases">
        <title>Deep-cultivation of Planctomycetes and their phenomic and genomic characterization uncovers novel biology.</title>
        <authorList>
            <person name="Wiegand S."/>
            <person name="Jogler M."/>
            <person name="Boedeker C."/>
            <person name="Pinto D."/>
            <person name="Vollmers J."/>
            <person name="Rivas-Marin E."/>
            <person name="Kohn T."/>
            <person name="Peeters S.H."/>
            <person name="Heuer A."/>
            <person name="Rast P."/>
            <person name="Oberbeckmann S."/>
            <person name="Bunk B."/>
            <person name="Jeske O."/>
            <person name="Meyerdierks A."/>
            <person name="Storesund J.E."/>
            <person name="Kallscheuer N."/>
            <person name="Luecker S."/>
            <person name="Lage O.M."/>
            <person name="Pohl T."/>
            <person name="Merkel B.J."/>
            <person name="Hornburger P."/>
            <person name="Mueller R.-W."/>
            <person name="Bruemmer F."/>
            <person name="Labrenz M."/>
            <person name="Spormann A.M."/>
            <person name="Op den Camp H."/>
            <person name="Overmann J."/>
            <person name="Amann R."/>
            <person name="Jetten M.S.M."/>
            <person name="Mascher T."/>
            <person name="Medema M.H."/>
            <person name="Devos D.P."/>
            <person name="Kaster A.-K."/>
            <person name="Ovreas L."/>
            <person name="Rohde M."/>
            <person name="Galperin M.Y."/>
            <person name="Jogler C."/>
        </authorList>
    </citation>
    <scope>NUCLEOTIDE SEQUENCE [LARGE SCALE GENOMIC DNA]</scope>
    <source>
        <strain evidence="9 10">Pla133</strain>
    </source>
</reference>
<evidence type="ECO:0000259" key="8">
    <source>
        <dbReference type="Pfam" id="PF02470"/>
    </source>
</evidence>
<dbReference type="RefSeq" id="WP_145062797.1">
    <property type="nucleotide sequence ID" value="NZ_CP036287.1"/>
</dbReference>
<organism evidence="9 10">
    <name type="scientific">Engelhardtia mirabilis</name>
    <dbReference type="NCBI Taxonomy" id="2528011"/>
    <lineage>
        <taxon>Bacteria</taxon>
        <taxon>Pseudomonadati</taxon>
        <taxon>Planctomycetota</taxon>
        <taxon>Planctomycetia</taxon>
        <taxon>Planctomycetia incertae sedis</taxon>
        <taxon>Engelhardtia</taxon>
    </lineage>
</organism>
<sequence length="470" mass="49680">MSETHNATLPTAVVGRRRRASWALLLPLITAALVGYLGWQAWNERGVTIEVELALGHGVQAGDPVRYRGIDVGSVRAVHLAPGLDRVRLEVSLAPHAADLARTGTAFWVARPQVGPAGVSGLDTLVGPRYLAVLPGSPTAPHQDRFEGLDAPPIVPPFDGGLEVVLTTPSRGGIAAGAPVLFRQLRVGMVTQIALTSDGSAVELRLVIDPYFGELVRAHTRFWETAGIELEADLLNGLSFEFDSLESILTGGIALATPDDHGSRVRNGHRFELETTAPKGWTDWRPDLPLGASLLPAGSLVPRARRAALVWREGGLFGGSDKSKHGWLLRVAGGLLGPADLVRTPEDARSGSARLEVDGRSIPPLPEDAELGLLAEVPDDGPGAAWPDSRLRRPEAPEDALVFGDPASGPRALSAARFTPNEDGTWHVDRSLSIPGDWHGAPVLAREDGALIGLLLVGKDGARVALVAAP</sequence>